<keyword evidence="11" id="KW-1185">Reference proteome</keyword>
<evidence type="ECO:0000256" key="2">
    <source>
        <dbReference type="ARBA" id="ARBA00022679"/>
    </source>
</evidence>
<proteinExistence type="inferred from homology"/>
<reference evidence="10 11" key="1">
    <citation type="submission" date="2019-04" db="EMBL/GenBank/DDBJ databases">
        <title>Flavobacterium sp. nov. isolated from construction timber.</title>
        <authorList>
            <person name="Lin S.-Y."/>
            <person name="Chang C.-T."/>
            <person name="Young C.-C."/>
        </authorList>
    </citation>
    <scope>NUCLEOTIDE SEQUENCE [LARGE SCALE GENOMIC DNA]</scope>
    <source>
        <strain evidence="10 11">CC-CTC003</strain>
    </source>
</reference>
<feature type="active site" evidence="7">
    <location>
        <position position="409"/>
    </location>
</feature>
<dbReference type="HAMAP" id="MF_01916">
    <property type="entry name" value="Cardiolipin_synth_Cls"/>
    <property type="match status" value="1"/>
</dbReference>
<evidence type="ECO:0000256" key="5">
    <source>
        <dbReference type="ARBA" id="ARBA00022989"/>
    </source>
</evidence>
<feature type="active site" evidence="7">
    <location>
        <position position="229"/>
    </location>
</feature>
<evidence type="ECO:0000256" key="4">
    <source>
        <dbReference type="ARBA" id="ARBA00022737"/>
    </source>
</evidence>
<dbReference type="GO" id="GO:0032049">
    <property type="term" value="P:cardiolipin biosynthetic process"/>
    <property type="evidence" value="ECO:0007669"/>
    <property type="project" value="UniProtKB-UniRule"/>
</dbReference>
<dbReference type="GO" id="GO:0008808">
    <property type="term" value="F:cardiolipin synthase activity"/>
    <property type="evidence" value="ECO:0007669"/>
    <property type="project" value="UniProtKB-UniRule"/>
</dbReference>
<keyword evidence="6 7" id="KW-0472">Membrane</keyword>
<evidence type="ECO:0000256" key="6">
    <source>
        <dbReference type="ARBA" id="ARBA00023136"/>
    </source>
</evidence>
<keyword evidence="7" id="KW-0444">Lipid biosynthesis</keyword>
<comment type="function">
    <text evidence="7">Catalyzes the reversible phosphatidyl group transfer from one phosphatidylglycerol molecule to another to form cardiolipin (CL) (diphosphatidylglycerol) and glycerol.</text>
</comment>
<dbReference type="SMART" id="SM00155">
    <property type="entry name" value="PLDc"/>
    <property type="match status" value="2"/>
</dbReference>
<feature type="active site" evidence="7">
    <location>
        <position position="234"/>
    </location>
</feature>
<dbReference type="CDD" id="cd09110">
    <property type="entry name" value="PLDc_CLS_1"/>
    <property type="match status" value="1"/>
</dbReference>
<dbReference type="Proteomes" id="UP000307507">
    <property type="component" value="Unassembled WGS sequence"/>
</dbReference>
<feature type="transmembrane region" description="Helical" evidence="7">
    <location>
        <begin position="12"/>
        <end position="33"/>
    </location>
</feature>
<evidence type="ECO:0000313" key="10">
    <source>
        <dbReference type="EMBL" id="THF51686.1"/>
    </source>
</evidence>
<dbReference type="InterPro" id="IPR030874">
    <property type="entry name" value="Cardiolipin_synth_Firmi"/>
</dbReference>
<evidence type="ECO:0000259" key="9">
    <source>
        <dbReference type="PROSITE" id="PS50035"/>
    </source>
</evidence>
<dbReference type="CDD" id="cd09112">
    <property type="entry name" value="PLDc_CLS_2"/>
    <property type="match status" value="1"/>
</dbReference>
<evidence type="ECO:0000256" key="7">
    <source>
        <dbReference type="HAMAP-Rule" id="MF_01916"/>
    </source>
</evidence>
<keyword evidence="2 7" id="KW-0808">Transferase</keyword>
<keyword evidence="7" id="KW-0594">Phospholipid biosynthesis</keyword>
<feature type="transmembrane region" description="Helical" evidence="7">
    <location>
        <begin position="39"/>
        <end position="64"/>
    </location>
</feature>
<feature type="active site" evidence="7">
    <location>
        <position position="416"/>
    </location>
</feature>
<dbReference type="OrthoDB" id="9762009at2"/>
<keyword evidence="7" id="KW-0443">Lipid metabolism</keyword>
<protein>
    <recommendedName>
        <fullName evidence="7 8">Cardiolipin synthase</fullName>
        <shortName evidence="7">CL synthase</shortName>
        <ecNumber evidence="7 8">2.7.8.-</ecNumber>
    </recommendedName>
</protein>
<name>A0A4S4A058_9FLAO</name>
<keyword evidence="1 7" id="KW-1003">Cell membrane</keyword>
<dbReference type="AlphaFoldDB" id="A0A4S4A058"/>
<keyword evidence="5 7" id="KW-1133">Transmembrane helix</keyword>
<keyword evidence="7" id="KW-1208">Phospholipid metabolism</keyword>
<dbReference type="GO" id="GO:0005886">
    <property type="term" value="C:plasma membrane"/>
    <property type="evidence" value="ECO:0007669"/>
    <property type="project" value="UniProtKB-SubCell"/>
</dbReference>
<dbReference type="EMBL" id="SSNZ01000002">
    <property type="protein sequence ID" value="THF51686.1"/>
    <property type="molecule type" value="Genomic_DNA"/>
</dbReference>
<dbReference type="InterPro" id="IPR025202">
    <property type="entry name" value="PLD-like_dom"/>
</dbReference>
<dbReference type="PROSITE" id="PS50035">
    <property type="entry name" value="PLD"/>
    <property type="match status" value="2"/>
</dbReference>
<dbReference type="PANTHER" id="PTHR21248:SF22">
    <property type="entry name" value="PHOSPHOLIPASE D"/>
    <property type="match status" value="1"/>
</dbReference>
<comment type="catalytic activity">
    <reaction evidence="7">
        <text>2 a 1,2-diacyl-sn-glycero-3-phospho-(1'-sn-glycerol) = a cardiolipin + glycerol</text>
        <dbReference type="Rhea" id="RHEA:31451"/>
        <dbReference type="ChEBI" id="CHEBI:17754"/>
        <dbReference type="ChEBI" id="CHEBI:62237"/>
        <dbReference type="ChEBI" id="CHEBI:64716"/>
    </reaction>
</comment>
<dbReference type="SUPFAM" id="SSF56024">
    <property type="entry name" value="Phospholipase D/nuclease"/>
    <property type="match status" value="2"/>
</dbReference>
<evidence type="ECO:0000256" key="3">
    <source>
        <dbReference type="ARBA" id="ARBA00022692"/>
    </source>
</evidence>
<comment type="caution">
    <text evidence="10">The sequence shown here is derived from an EMBL/GenBank/DDBJ whole genome shotgun (WGS) entry which is preliminary data.</text>
</comment>
<accession>A0A4S4A058</accession>
<feature type="active site" evidence="7">
    <location>
        <position position="411"/>
    </location>
</feature>
<gene>
    <name evidence="10" type="primary">cls</name>
    <name evidence="10" type="ORF">E6C50_07960</name>
</gene>
<dbReference type="InterPro" id="IPR001736">
    <property type="entry name" value="PLipase_D/transphosphatidylase"/>
</dbReference>
<comment type="similarity">
    <text evidence="7">Belongs to the phospholipase D family. Cardiolipin synthase subfamily.</text>
</comment>
<organism evidence="10 11">
    <name type="scientific">Flavobacterium supellecticarium</name>
    <dbReference type="NCBI Taxonomy" id="2565924"/>
    <lineage>
        <taxon>Bacteria</taxon>
        <taxon>Pseudomonadati</taxon>
        <taxon>Bacteroidota</taxon>
        <taxon>Flavobacteriia</taxon>
        <taxon>Flavobacteriales</taxon>
        <taxon>Flavobacteriaceae</taxon>
        <taxon>Flavobacterium</taxon>
    </lineage>
</organism>
<dbReference type="EC" id="2.7.8.-" evidence="7 8"/>
<comment type="subcellular location">
    <subcellularLocation>
        <location evidence="7">Cell membrane</location>
        <topology evidence="7">Multi-pass membrane protein</topology>
    </subcellularLocation>
</comment>
<evidence type="ECO:0000313" key="11">
    <source>
        <dbReference type="Proteomes" id="UP000307507"/>
    </source>
</evidence>
<sequence>MTLEELINQWSTLFLAIYYLIVIAVCCIVIYNTKSPAKASAYLLLVTFLPIAGIFVYFSFGFNYRKREIYSKKIIKDDNLLAQVIRAVNDNSRKILQNKPEVFGNFDSVAKMVLKNENSLISDTNRVDLLINGEQKFPRLLEDMEAAEKNIHLEYYIYEDDETGNAIANLLIRKAREGVAVRFVYDAFGSSGIKKLARRLRENGVEVYPFYKIIFSLFANRVNNRNHRKIVVIDGKIGYVGGINVSDRYINDSRFENDYYWRDASIRIAGTGVYNLQYTFLSDWNFASGQTLQPEECFFPSGLNREKAGNTIVQTVVSGADSKIPSIMLSMAQSIAVSRKEVLLTSPYFIPDETLLNAIKVVALSGIVVKVLVPGISDSKIVNAVSASYYKELMEAGVAVYRYRKGFVHAKTMVCDGQFSMVGSANMDYRSFDLNFEANAIIYDTAIAEALRVQFYKDLDDSEQIDPVQWRKRSRMQKFKERLVRLAAPLM</sequence>
<dbReference type="Pfam" id="PF13091">
    <property type="entry name" value="PLDc_2"/>
    <property type="match status" value="2"/>
</dbReference>
<feature type="active site" evidence="7">
    <location>
        <position position="227"/>
    </location>
</feature>
<dbReference type="RefSeq" id="WP_136402670.1">
    <property type="nucleotide sequence ID" value="NZ_SSNZ01000002.1"/>
</dbReference>
<dbReference type="InterPro" id="IPR022924">
    <property type="entry name" value="Cardiolipin_synthase"/>
</dbReference>
<dbReference type="NCBIfam" id="TIGR04265">
    <property type="entry name" value="bac_cardiolipin"/>
    <property type="match status" value="1"/>
</dbReference>
<dbReference type="Gene3D" id="3.30.870.10">
    <property type="entry name" value="Endonuclease Chain A"/>
    <property type="match status" value="2"/>
</dbReference>
<keyword evidence="4" id="KW-0677">Repeat</keyword>
<evidence type="ECO:0000256" key="1">
    <source>
        <dbReference type="ARBA" id="ARBA00022475"/>
    </source>
</evidence>
<feature type="domain" description="PLD phosphodiesterase" evidence="9">
    <location>
        <begin position="222"/>
        <end position="249"/>
    </location>
</feature>
<keyword evidence="3 7" id="KW-0812">Transmembrane</keyword>
<feature type="domain" description="PLD phosphodiesterase" evidence="9">
    <location>
        <begin position="404"/>
        <end position="431"/>
    </location>
</feature>
<evidence type="ECO:0000256" key="8">
    <source>
        <dbReference type="NCBIfam" id="TIGR04265"/>
    </source>
</evidence>
<dbReference type="PANTHER" id="PTHR21248">
    <property type="entry name" value="CARDIOLIPIN SYNTHASE"/>
    <property type="match status" value="1"/>
</dbReference>